<dbReference type="RefSeq" id="WP_146383333.1">
    <property type="nucleotide sequence ID" value="NZ_VOEJ01000010.1"/>
</dbReference>
<evidence type="ECO:0000313" key="2">
    <source>
        <dbReference type="Proteomes" id="UP000320042"/>
    </source>
</evidence>
<accession>A0A563TZK9</accession>
<dbReference type="EMBL" id="VOEJ01000010">
    <property type="protein sequence ID" value="TWR24806.1"/>
    <property type="molecule type" value="Genomic_DNA"/>
</dbReference>
<dbReference type="OrthoDB" id="679547at2"/>
<dbReference type="AlphaFoldDB" id="A0A563TZK9"/>
<organism evidence="1 2">
    <name type="scientific">Mucilaginibacter pallidiroseus</name>
    <dbReference type="NCBI Taxonomy" id="2599295"/>
    <lineage>
        <taxon>Bacteria</taxon>
        <taxon>Pseudomonadati</taxon>
        <taxon>Bacteroidota</taxon>
        <taxon>Sphingobacteriia</taxon>
        <taxon>Sphingobacteriales</taxon>
        <taxon>Sphingobacteriaceae</taxon>
        <taxon>Mucilaginibacter</taxon>
    </lineage>
</organism>
<comment type="caution">
    <text evidence="1">The sequence shown here is derived from an EMBL/GenBank/DDBJ whole genome shotgun (WGS) entry which is preliminary data.</text>
</comment>
<sequence length="154" mass="17351">MLPEGGHLVYGLPCRVAFKAVDSNGAPANVSGVLMNKGRVMKAFKSYHAGMGVFDFTPSKGENYDVKVLGYNDSALFLLPKIEDKGMTLHLMKYENDTLFFRISPNSNLTKRKVYLRLQVRWRVQSIDHLGSNLFLKSTDNQLFVQTISFKVVT</sequence>
<gene>
    <name evidence="1" type="ORF">FPZ43_18085</name>
</gene>
<protein>
    <submittedName>
        <fullName evidence="1">Uncharacterized protein</fullName>
    </submittedName>
</protein>
<proteinExistence type="predicted"/>
<name>A0A563TZK9_9SPHI</name>
<reference evidence="1 2" key="1">
    <citation type="submission" date="2019-07" db="EMBL/GenBank/DDBJ databases">
        <authorList>
            <person name="Kim J."/>
        </authorList>
    </citation>
    <scope>NUCLEOTIDE SEQUENCE [LARGE SCALE GENOMIC DNA]</scope>
    <source>
        <strain evidence="2">dk17</strain>
    </source>
</reference>
<keyword evidence="2" id="KW-1185">Reference proteome</keyword>
<dbReference type="Proteomes" id="UP000320042">
    <property type="component" value="Unassembled WGS sequence"/>
</dbReference>
<evidence type="ECO:0000313" key="1">
    <source>
        <dbReference type="EMBL" id="TWR24806.1"/>
    </source>
</evidence>